<dbReference type="KEGG" id="pdh:B9T62_07820"/>
<dbReference type="GO" id="GO:0005829">
    <property type="term" value="C:cytosol"/>
    <property type="evidence" value="ECO:0007669"/>
    <property type="project" value="TreeGrafter"/>
</dbReference>
<dbReference type="EMBL" id="CP021780">
    <property type="protein sequence ID" value="ASA26237.1"/>
    <property type="molecule type" value="Genomic_DNA"/>
</dbReference>
<sequence length="103" mass="11340">MAIQHAKDSNFAERVQSEGITVVNFWASWCGPCRMFAPVLEEFEKEAGAAVSVVKVNVDESPVTSSQYQIMSIPATIIFKDGIPQHSEVGILPMKMLQQLSRG</sequence>
<comment type="similarity">
    <text evidence="1 8">Belongs to the thioredoxin family.</text>
</comment>
<evidence type="ECO:0000256" key="2">
    <source>
        <dbReference type="ARBA" id="ARBA00020570"/>
    </source>
</evidence>
<dbReference type="PROSITE" id="PS00194">
    <property type="entry name" value="THIOREDOXIN_1"/>
    <property type="match status" value="1"/>
</dbReference>
<evidence type="ECO:0000256" key="1">
    <source>
        <dbReference type="ARBA" id="ARBA00008987"/>
    </source>
</evidence>
<evidence type="ECO:0000256" key="6">
    <source>
        <dbReference type="ARBA" id="ARBA00023284"/>
    </source>
</evidence>
<keyword evidence="5 9" id="KW-1015">Disulfide bond</keyword>
<dbReference type="Proteomes" id="UP000249890">
    <property type="component" value="Chromosome"/>
</dbReference>
<evidence type="ECO:0000256" key="9">
    <source>
        <dbReference type="PIRSR" id="PIRSR000077-4"/>
    </source>
</evidence>
<name>A0A2Z2KJR1_9BACL</name>
<dbReference type="InterPro" id="IPR017937">
    <property type="entry name" value="Thioredoxin_CS"/>
</dbReference>
<evidence type="ECO:0000256" key="8">
    <source>
        <dbReference type="PIRNR" id="PIRNR000077"/>
    </source>
</evidence>
<dbReference type="NCBIfam" id="TIGR01068">
    <property type="entry name" value="thioredoxin"/>
    <property type="match status" value="1"/>
</dbReference>
<protein>
    <recommendedName>
        <fullName evidence="2 7">Thioredoxin</fullName>
    </recommendedName>
</protein>
<gene>
    <name evidence="11" type="primary">trxA</name>
    <name evidence="11" type="ORF">B9T62_07820</name>
</gene>
<dbReference type="PRINTS" id="PR00421">
    <property type="entry name" value="THIOREDOXIN"/>
</dbReference>
<dbReference type="GO" id="GO:0015035">
    <property type="term" value="F:protein-disulfide reductase activity"/>
    <property type="evidence" value="ECO:0007669"/>
    <property type="project" value="UniProtKB-UniRule"/>
</dbReference>
<dbReference type="AlphaFoldDB" id="A0A2Z2KJR1"/>
<dbReference type="OrthoDB" id="9790390at2"/>
<keyword evidence="12" id="KW-1185">Reference proteome</keyword>
<dbReference type="FunFam" id="3.40.30.10:FF:000001">
    <property type="entry name" value="Thioredoxin"/>
    <property type="match status" value="1"/>
</dbReference>
<evidence type="ECO:0000313" key="12">
    <source>
        <dbReference type="Proteomes" id="UP000249890"/>
    </source>
</evidence>
<organism evidence="11 12">
    <name type="scientific">Paenibacillus donghaensis</name>
    <dbReference type="NCBI Taxonomy" id="414771"/>
    <lineage>
        <taxon>Bacteria</taxon>
        <taxon>Bacillati</taxon>
        <taxon>Bacillota</taxon>
        <taxon>Bacilli</taxon>
        <taxon>Bacillales</taxon>
        <taxon>Paenibacillaceae</taxon>
        <taxon>Paenibacillus</taxon>
    </lineage>
</organism>
<dbReference type="PANTHER" id="PTHR45663:SF11">
    <property type="entry name" value="GEO12009P1"/>
    <property type="match status" value="1"/>
</dbReference>
<dbReference type="InterPro" id="IPR013766">
    <property type="entry name" value="Thioredoxin_domain"/>
</dbReference>
<evidence type="ECO:0000313" key="11">
    <source>
        <dbReference type="EMBL" id="ASA26237.1"/>
    </source>
</evidence>
<keyword evidence="6 9" id="KW-0676">Redox-active center</keyword>
<feature type="disulfide bond" description="Redox-active" evidence="9">
    <location>
        <begin position="30"/>
        <end position="33"/>
    </location>
</feature>
<dbReference type="InterPro" id="IPR036249">
    <property type="entry name" value="Thioredoxin-like_sf"/>
</dbReference>
<dbReference type="Gene3D" id="3.40.30.10">
    <property type="entry name" value="Glutaredoxin"/>
    <property type="match status" value="1"/>
</dbReference>
<evidence type="ECO:0000256" key="3">
    <source>
        <dbReference type="ARBA" id="ARBA00022448"/>
    </source>
</evidence>
<evidence type="ECO:0000256" key="4">
    <source>
        <dbReference type="ARBA" id="ARBA00022982"/>
    </source>
</evidence>
<dbReference type="PIRSF" id="PIRSF000077">
    <property type="entry name" value="Thioredoxin"/>
    <property type="match status" value="1"/>
</dbReference>
<evidence type="ECO:0000256" key="5">
    <source>
        <dbReference type="ARBA" id="ARBA00023157"/>
    </source>
</evidence>
<keyword evidence="4" id="KW-0249">Electron transport</keyword>
<dbReference type="SUPFAM" id="SSF52833">
    <property type="entry name" value="Thioredoxin-like"/>
    <property type="match status" value="1"/>
</dbReference>
<dbReference type="Pfam" id="PF00085">
    <property type="entry name" value="Thioredoxin"/>
    <property type="match status" value="1"/>
</dbReference>
<proteinExistence type="inferred from homology"/>
<keyword evidence="3" id="KW-0813">Transport</keyword>
<feature type="domain" description="Thioredoxin" evidence="10">
    <location>
        <begin position="1"/>
        <end position="103"/>
    </location>
</feature>
<evidence type="ECO:0000256" key="7">
    <source>
        <dbReference type="NCBIfam" id="TIGR01068"/>
    </source>
</evidence>
<accession>A0A2Z2KJR1</accession>
<evidence type="ECO:0000259" key="10">
    <source>
        <dbReference type="PROSITE" id="PS51352"/>
    </source>
</evidence>
<reference evidence="11 12" key="1">
    <citation type="submission" date="2017-06" db="EMBL/GenBank/DDBJ databases">
        <title>Complete genome sequence of Paenibacillus donghaensis KCTC 13049T isolated from East Sea sediment, South Korea.</title>
        <authorList>
            <person name="Jung B.K."/>
            <person name="Hong S.-J."/>
            <person name="Shin J.-H."/>
        </authorList>
    </citation>
    <scope>NUCLEOTIDE SEQUENCE [LARGE SCALE GENOMIC DNA]</scope>
    <source>
        <strain evidence="11 12">KCTC 13049</strain>
    </source>
</reference>
<dbReference type="GO" id="GO:0045454">
    <property type="term" value="P:cell redox homeostasis"/>
    <property type="evidence" value="ECO:0007669"/>
    <property type="project" value="TreeGrafter"/>
</dbReference>
<dbReference type="PROSITE" id="PS51352">
    <property type="entry name" value="THIOREDOXIN_2"/>
    <property type="match status" value="1"/>
</dbReference>
<dbReference type="PANTHER" id="PTHR45663">
    <property type="entry name" value="GEO12009P1"/>
    <property type="match status" value="1"/>
</dbReference>
<dbReference type="CDD" id="cd02947">
    <property type="entry name" value="TRX_family"/>
    <property type="match status" value="1"/>
</dbReference>
<dbReference type="InterPro" id="IPR005746">
    <property type="entry name" value="Thioredoxin"/>
</dbReference>